<gene>
    <name evidence="5" type="primary">FMN2_1</name>
    <name evidence="5" type="ORF">SK128_004314</name>
</gene>
<dbReference type="GO" id="GO:0045010">
    <property type="term" value="P:actin nucleation"/>
    <property type="evidence" value="ECO:0007669"/>
    <property type="project" value="InterPro"/>
</dbReference>
<dbReference type="PRINTS" id="PR00828">
    <property type="entry name" value="FORMIN"/>
</dbReference>
<dbReference type="AlphaFoldDB" id="A0AAN8WVD4"/>
<dbReference type="GO" id="GO:0030866">
    <property type="term" value="P:cortical actin cytoskeleton organization"/>
    <property type="evidence" value="ECO:0007669"/>
    <property type="project" value="TreeGrafter"/>
</dbReference>
<feature type="compositionally biased region" description="Acidic residues" evidence="3">
    <location>
        <begin position="26"/>
        <end position="56"/>
    </location>
</feature>
<dbReference type="SUPFAM" id="SSF101447">
    <property type="entry name" value="Formin homology 2 domain (FH2 domain)"/>
    <property type="match status" value="1"/>
</dbReference>
<dbReference type="Pfam" id="PF02181">
    <property type="entry name" value="FH2"/>
    <property type="match status" value="1"/>
</dbReference>
<feature type="compositionally biased region" description="Basic residues" evidence="3">
    <location>
        <begin position="82"/>
        <end position="97"/>
    </location>
</feature>
<dbReference type="Proteomes" id="UP001381693">
    <property type="component" value="Unassembled WGS sequence"/>
</dbReference>
<comment type="caution">
    <text evidence="5">The sequence shown here is derived from an EMBL/GenBank/DDBJ whole genome shotgun (WGS) entry which is preliminary data.</text>
</comment>
<evidence type="ECO:0000256" key="1">
    <source>
        <dbReference type="ARBA" id="ARBA00005271"/>
    </source>
</evidence>
<name>A0AAN8WVD4_HALRR</name>
<organism evidence="5 6">
    <name type="scientific">Halocaridina rubra</name>
    <name type="common">Hawaiian red shrimp</name>
    <dbReference type="NCBI Taxonomy" id="373956"/>
    <lineage>
        <taxon>Eukaryota</taxon>
        <taxon>Metazoa</taxon>
        <taxon>Ecdysozoa</taxon>
        <taxon>Arthropoda</taxon>
        <taxon>Crustacea</taxon>
        <taxon>Multicrustacea</taxon>
        <taxon>Malacostraca</taxon>
        <taxon>Eumalacostraca</taxon>
        <taxon>Eucarida</taxon>
        <taxon>Decapoda</taxon>
        <taxon>Pleocyemata</taxon>
        <taxon>Caridea</taxon>
        <taxon>Atyoidea</taxon>
        <taxon>Atyidae</taxon>
        <taxon>Halocaridina</taxon>
    </lineage>
</organism>
<dbReference type="PANTHER" id="PTHR45920">
    <property type="entry name" value="FORMIN HOMOLOGY 2 DOMAIN CONTAINING, ISOFORM I"/>
    <property type="match status" value="1"/>
</dbReference>
<dbReference type="SMART" id="SM00498">
    <property type="entry name" value="FH2"/>
    <property type="match status" value="1"/>
</dbReference>
<feature type="region of interest" description="Disordered" evidence="3">
    <location>
        <begin position="477"/>
        <end position="508"/>
    </location>
</feature>
<dbReference type="InterPro" id="IPR001265">
    <property type="entry name" value="Formin_Cappuccino_subfam"/>
</dbReference>
<dbReference type="InterPro" id="IPR042201">
    <property type="entry name" value="FH2_Formin_sf"/>
</dbReference>
<keyword evidence="2" id="KW-0175">Coiled coil</keyword>
<feature type="region of interest" description="Disordered" evidence="3">
    <location>
        <begin position="1"/>
        <end position="99"/>
    </location>
</feature>
<proteinExistence type="inferred from homology"/>
<feature type="compositionally biased region" description="Basic and acidic residues" evidence="3">
    <location>
        <begin position="57"/>
        <end position="72"/>
    </location>
</feature>
<sequence>MAMKPLYWTRIQYKTPKPQKPASSDSETEDDTLVGDKIEEQEDVVDGDALEAEDENKENKENKNDDNISVKEEVEDESTNKSLKKKRGSKSKRKRKRLSDTPLWDELEEEEFSETEFVDLFARQVTQPKKKEKKESQPAKIKVAKVLDSKRSQNVGIFITSQHLDIADVENAVYNFDTSVLDQEVLQQVYEVQGTEGEINVIRAQQEAAPDIPLDKPEQFLLDLSKINEFSERTACFMFQATFAEDLGLIHGRVNMMQTTIELLMTSDRLKKIFGLILAVGNYMNGGNRTRGQADGFGLEILPKLKDVRSKDSSFTLLHYVVNKYIEKYEGADAGTEKVELPVPDPYVVEKVSNFKFEDMEADMKDIEKNLKICENRSEKVIKNSDKEHLQPFKDRMEGFFVQAKEEVTKENENLGVCKKEFDMVCKYFQFTGKGAEVTPYDFFSLWSPFCHDFLNIYVMEQRKIVKQRMKAAEEKVKKVQEERNVAKKTKEAGGLKSKLKDKLKAKD</sequence>
<dbReference type="PROSITE" id="PS51444">
    <property type="entry name" value="FH2"/>
    <property type="match status" value="1"/>
</dbReference>
<evidence type="ECO:0000313" key="5">
    <source>
        <dbReference type="EMBL" id="KAK7066965.1"/>
    </source>
</evidence>
<evidence type="ECO:0000256" key="2">
    <source>
        <dbReference type="SAM" id="Coils"/>
    </source>
</evidence>
<evidence type="ECO:0000259" key="4">
    <source>
        <dbReference type="PROSITE" id="PS51444"/>
    </source>
</evidence>
<feature type="domain" description="FH2" evidence="4">
    <location>
        <begin position="75"/>
        <end position="480"/>
    </location>
</feature>
<dbReference type="GO" id="GO:0005737">
    <property type="term" value="C:cytoplasm"/>
    <property type="evidence" value="ECO:0007669"/>
    <property type="project" value="UniProtKB-ARBA"/>
</dbReference>
<accession>A0AAN8WVD4</accession>
<dbReference type="PANTHER" id="PTHR45920:SF7">
    <property type="entry name" value="FORMIN-G"/>
    <property type="match status" value="1"/>
</dbReference>
<dbReference type="EMBL" id="JAXCGZ010018970">
    <property type="protein sequence ID" value="KAK7066965.1"/>
    <property type="molecule type" value="Genomic_DNA"/>
</dbReference>
<comment type="similarity">
    <text evidence="1">Belongs to the formin homology family. Cappuccino subfamily.</text>
</comment>
<protein>
    <submittedName>
        <fullName evidence="5">Fmn2p</fullName>
    </submittedName>
</protein>
<reference evidence="5 6" key="1">
    <citation type="submission" date="2023-11" db="EMBL/GenBank/DDBJ databases">
        <title>Halocaridina rubra genome assembly.</title>
        <authorList>
            <person name="Smith C."/>
        </authorList>
    </citation>
    <scope>NUCLEOTIDE SEQUENCE [LARGE SCALE GENOMIC DNA]</scope>
    <source>
        <strain evidence="5">EP-1</strain>
        <tissue evidence="5">Whole</tissue>
    </source>
</reference>
<evidence type="ECO:0000256" key="3">
    <source>
        <dbReference type="SAM" id="MobiDB-lite"/>
    </source>
</evidence>
<feature type="coiled-coil region" evidence="2">
    <location>
        <begin position="357"/>
        <end position="384"/>
    </location>
</feature>
<dbReference type="Gene3D" id="1.20.58.2220">
    <property type="entry name" value="Formin, FH2 domain"/>
    <property type="match status" value="1"/>
</dbReference>
<evidence type="ECO:0000313" key="6">
    <source>
        <dbReference type="Proteomes" id="UP001381693"/>
    </source>
</evidence>
<keyword evidence="6" id="KW-1185">Reference proteome</keyword>
<dbReference type="GO" id="GO:0005884">
    <property type="term" value="C:actin filament"/>
    <property type="evidence" value="ECO:0007669"/>
    <property type="project" value="InterPro"/>
</dbReference>
<dbReference type="GO" id="GO:0008017">
    <property type="term" value="F:microtubule binding"/>
    <property type="evidence" value="ECO:0007669"/>
    <property type="project" value="InterPro"/>
</dbReference>
<dbReference type="InterPro" id="IPR015425">
    <property type="entry name" value="FH2_Formin"/>
</dbReference>
<dbReference type="GO" id="GO:0051015">
    <property type="term" value="F:actin filament binding"/>
    <property type="evidence" value="ECO:0007669"/>
    <property type="project" value="TreeGrafter"/>
</dbReference>